<dbReference type="InterPro" id="IPR029068">
    <property type="entry name" value="Glyas_Bleomycin-R_OHBP_Dase"/>
</dbReference>
<evidence type="ECO:0000313" key="3">
    <source>
        <dbReference type="EMBL" id="GLS90140.1"/>
    </source>
</evidence>
<accession>A0ABQ6DYS0</accession>
<dbReference type="Pfam" id="PF00903">
    <property type="entry name" value="Glyoxalase"/>
    <property type="match status" value="1"/>
</dbReference>
<dbReference type="PANTHER" id="PTHR21366:SF14">
    <property type="entry name" value="GLYOXALASE DOMAIN-CONTAINING PROTEIN 5"/>
    <property type="match status" value="1"/>
</dbReference>
<dbReference type="PROSITE" id="PS00934">
    <property type="entry name" value="GLYOXALASE_I_1"/>
    <property type="match status" value="1"/>
</dbReference>
<dbReference type="EMBL" id="BSPQ01000002">
    <property type="protein sequence ID" value="GLS90140.1"/>
    <property type="molecule type" value="Genomic_DNA"/>
</dbReference>
<dbReference type="Gene3D" id="3.10.180.10">
    <property type="entry name" value="2,3-Dihydroxybiphenyl 1,2-Dioxygenase, domain 1"/>
    <property type="match status" value="1"/>
</dbReference>
<dbReference type="PANTHER" id="PTHR21366">
    <property type="entry name" value="GLYOXALASE FAMILY PROTEIN"/>
    <property type="match status" value="1"/>
</dbReference>
<comment type="caution">
    <text evidence="3">The sequence shown here is derived from an EMBL/GenBank/DDBJ whole genome shotgun (WGS) entry which is preliminary data.</text>
</comment>
<evidence type="ECO:0000313" key="4">
    <source>
        <dbReference type="Proteomes" id="UP001157353"/>
    </source>
</evidence>
<sequence>MDIDHVVLWVKSAKDSLHFYVNTLGFEAEREKAFYAGEVLFPSVRINDKTILDIMEYGSLLTLVQKSTGTTANAGGMPINHLCLSLTQQEYDCIIERLNRSGVQLTSAGEHVFGAQGKAPCATYFNDIDGNIIEIRFYDN</sequence>
<evidence type="ECO:0000256" key="1">
    <source>
        <dbReference type="ARBA" id="ARBA00022723"/>
    </source>
</evidence>
<dbReference type="InterPro" id="IPR018146">
    <property type="entry name" value="Glyoxalase_1_CS"/>
</dbReference>
<dbReference type="InterPro" id="IPR050383">
    <property type="entry name" value="GlyoxalaseI/FosfomycinResist"/>
</dbReference>
<dbReference type="RefSeq" id="WP_284203260.1">
    <property type="nucleotide sequence ID" value="NZ_BSPQ01000002.1"/>
</dbReference>
<organism evidence="3 4">
    <name type="scientific">Psychromonas marina</name>
    <dbReference type="NCBI Taxonomy" id="88364"/>
    <lineage>
        <taxon>Bacteria</taxon>
        <taxon>Pseudomonadati</taxon>
        <taxon>Pseudomonadota</taxon>
        <taxon>Gammaproteobacteria</taxon>
        <taxon>Alteromonadales</taxon>
        <taxon>Psychromonadaceae</taxon>
        <taxon>Psychromonas</taxon>
    </lineage>
</organism>
<name>A0ABQ6DYS0_9GAMM</name>
<dbReference type="InterPro" id="IPR004360">
    <property type="entry name" value="Glyas_Fos-R_dOase_dom"/>
</dbReference>
<dbReference type="PROSITE" id="PS51819">
    <property type="entry name" value="VOC"/>
    <property type="match status" value="1"/>
</dbReference>
<keyword evidence="3" id="KW-0560">Oxidoreductase</keyword>
<proteinExistence type="predicted"/>
<reference evidence="4" key="1">
    <citation type="journal article" date="2019" name="Int. J. Syst. Evol. Microbiol.">
        <title>The Global Catalogue of Microorganisms (GCM) 10K type strain sequencing project: providing services to taxonomists for standard genome sequencing and annotation.</title>
        <authorList>
            <consortium name="The Broad Institute Genomics Platform"/>
            <consortium name="The Broad Institute Genome Sequencing Center for Infectious Disease"/>
            <person name="Wu L."/>
            <person name="Ma J."/>
        </authorList>
    </citation>
    <scope>NUCLEOTIDE SEQUENCE [LARGE SCALE GENOMIC DNA]</scope>
    <source>
        <strain evidence="4">NBRC 103166</strain>
    </source>
</reference>
<keyword evidence="3" id="KW-0223">Dioxygenase</keyword>
<dbReference type="InterPro" id="IPR037523">
    <property type="entry name" value="VOC_core"/>
</dbReference>
<feature type="domain" description="VOC" evidence="2">
    <location>
        <begin position="2"/>
        <end position="138"/>
    </location>
</feature>
<dbReference type="GO" id="GO:0051213">
    <property type="term" value="F:dioxygenase activity"/>
    <property type="evidence" value="ECO:0007669"/>
    <property type="project" value="UniProtKB-KW"/>
</dbReference>
<keyword evidence="4" id="KW-1185">Reference proteome</keyword>
<protein>
    <submittedName>
        <fullName evidence="3">Dioxygenase</fullName>
    </submittedName>
</protein>
<evidence type="ECO:0000259" key="2">
    <source>
        <dbReference type="PROSITE" id="PS51819"/>
    </source>
</evidence>
<gene>
    <name evidence="3" type="ORF">GCM10007916_12070</name>
</gene>
<dbReference type="Proteomes" id="UP001157353">
    <property type="component" value="Unassembled WGS sequence"/>
</dbReference>
<keyword evidence="1" id="KW-0479">Metal-binding</keyword>
<dbReference type="SUPFAM" id="SSF54593">
    <property type="entry name" value="Glyoxalase/Bleomycin resistance protein/Dihydroxybiphenyl dioxygenase"/>
    <property type="match status" value="1"/>
</dbReference>